<dbReference type="RefSeq" id="XP_059600354.1">
    <property type="nucleotide sequence ID" value="XM_059747171.1"/>
</dbReference>
<protein>
    <submittedName>
        <fullName evidence="1">Uncharacterized protein</fullName>
    </submittedName>
</protein>
<name>A0AAJ8BMF7_ASPNG</name>
<sequence>TILVYPGDSPISRSVPFHIRIGTLSAERAEAIRPSKAAIVDMDANRIKSRKIFAKLPSNIPDSVIPVSLSQPPRSTRFSSSQWHKQTSGRCAYQWQYGVQP</sequence>
<accession>A0AAJ8BMF7</accession>
<dbReference type="AlphaFoldDB" id="A0AAJ8BMF7"/>
<evidence type="ECO:0000313" key="1">
    <source>
        <dbReference type="RefSeq" id="XP_059600354.1"/>
    </source>
</evidence>
<feature type="non-terminal residue" evidence="1">
    <location>
        <position position="1"/>
    </location>
</feature>
<dbReference type="VEuPathDB" id="FungiDB:An03g06100"/>
<dbReference type="KEGG" id="ang:An03g06100"/>
<dbReference type="GeneID" id="84590761"/>
<reference evidence="1" key="2">
    <citation type="submission" date="2025-08" db="UniProtKB">
        <authorList>
            <consortium name="RefSeq"/>
        </authorList>
    </citation>
    <scope>IDENTIFICATION</scope>
</reference>
<reference evidence="1" key="1">
    <citation type="submission" date="2025-02" db="EMBL/GenBank/DDBJ databases">
        <authorList>
            <consortium name="NCBI Genome Project"/>
        </authorList>
    </citation>
    <scope>NUCLEOTIDE SEQUENCE</scope>
</reference>
<gene>
    <name evidence="1" type="ORF">An03g06100</name>
</gene>
<organism evidence="1">
    <name type="scientific">Aspergillus niger</name>
    <dbReference type="NCBI Taxonomy" id="5061"/>
    <lineage>
        <taxon>Eukaryota</taxon>
        <taxon>Fungi</taxon>
        <taxon>Dikarya</taxon>
        <taxon>Ascomycota</taxon>
        <taxon>Pezizomycotina</taxon>
        <taxon>Eurotiomycetes</taxon>
        <taxon>Eurotiomycetidae</taxon>
        <taxon>Eurotiales</taxon>
        <taxon>Aspergillaceae</taxon>
        <taxon>Aspergillus</taxon>
        <taxon>Aspergillus subgen. Circumdati</taxon>
    </lineage>
</organism>
<proteinExistence type="predicted"/>